<evidence type="ECO:0000256" key="1">
    <source>
        <dbReference type="ARBA" id="ARBA00022908"/>
    </source>
</evidence>
<organism evidence="8 9">
    <name type="scientific">Flavobacterium procerum</name>
    <dbReference type="NCBI Taxonomy" id="1455569"/>
    <lineage>
        <taxon>Bacteria</taxon>
        <taxon>Pseudomonadati</taxon>
        <taxon>Bacteroidota</taxon>
        <taxon>Flavobacteriia</taxon>
        <taxon>Flavobacteriales</taxon>
        <taxon>Flavobacteriaceae</taxon>
        <taxon>Flavobacterium</taxon>
    </lineage>
</organism>
<dbReference type="PROSITE" id="PS51736">
    <property type="entry name" value="RECOMBINASES_3"/>
    <property type="match status" value="1"/>
</dbReference>
<dbReference type="Pfam" id="PF07508">
    <property type="entry name" value="Recombinase"/>
    <property type="match status" value="1"/>
</dbReference>
<evidence type="ECO:0000313" key="9">
    <source>
        <dbReference type="Proteomes" id="UP001589734"/>
    </source>
</evidence>
<evidence type="ECO:0000256" key="2">
    <source>
        <dbReference type="ARBA" id="ARBA00023125"/>
    </source>
</evidence>
<comment type="caution">
    <text evidence="8">The sequence shown here is derived from an EMBL/GenBank/DDBJ whole genome shotgun (WGS) entry which is preliminary data.</text>
</comment>
<dbReference type="InterPro" id="IPR006118">
    <property type="entry name" value="Recombinase_CS"/>
</dbReference>
<dbReference type="Proteomes" id="UP001589734">
    <property type="component" value="Unassembled WGS sequence"/>
</dbReference>
<dbReference type="PANTHER" id="PTHR30461">
    <property type="entry name" value="DNA-INVERTASE FROM LAMBDOID PROPHAGE"/>
    <property type="match status" value="1"/>
</dbReference>
<evidence type="ECO:0000259" key="6">
    <source>
        <dbReference type="PROSITE" id="PS51736"/>
    </source>
</evidence>
<feature type="active site" description="O-(5'-phospho-DNA)-serine intermediate" evidence="4">
    <location>
        <position position="12"/>
    </location>
</feature>
<dbReference type="SMART" id="SM00857">
    <property type="entry name" value="Resolvase"/>
    <property type="match status" value="1"/>
</dbReference>
<dbReference type="InterPro" id="IPR038109">
    <property type="entry name" value="DNA_bind_recomb_sf"/>
</dbReference>
<keyword evidence="5" id="KW-0175">Coiled coil</keyword>
<dbReference type="InterPro" id="IPR036162">
    <property type="entry name" value="Resolvase-like_N_sf"/>
</dbReference>
<dbReference type="InterPro" id="IPR050639">
    <property type="entry name" value="SSR_resolvase"/>
</dbReference>
<evidence type="ECO:0000259" key="7">
    <source>
        <dbReference type="PROSITE" id="PS51737"/>
    </source>
</evidence>
<accession>A0ABV6BQM6</accession>
<keyword evidence="3" id="KW-0233">DNA recombination</keyword>
<proteinExistence type="predicted"/>
<gene>
    <name evidence="8" type="ORF">ACFFLS_11940</name>
</gene>
<dbReference type="RefSeq" id="WP_379686645.1">
    <property type="nucleotide sequence ID" value="NZ_JBHLYW010000009.1"/>
</dbReference>
<evidence type="ECO:0000256" key="3">
    <source>
        <dbReference type="ARBA" id="ARBA00023172"/>
    </source>
</evidence>
<dbReference type="Gene3D" id="3.40.50.1390">
    <property type="entry name" value="Resolvase, N-terminal catalytic domain"/>
    <property type="match status" value="1"/>
</dbReference>
<keyword evidence="2" id="KW-0238">DNA-binding</keyword>
<feature type="domain" description="Recombinase" evidence="7">
    <location>
        <begin position="159"/>
        <end position="269"/>
    </location>
</feature>
<evidence type="ECO:0000313" key="8">
    <source>
        <dbReference type="EMBL" id="MFC0077751.1"/>
    </source>
</evidence>
<name>A0ABV6BQM6_9FLAO</name>
<protein>
    <submittedName>
        <fullName evidence="8">Recombinase family protein</fullName>
    </submittedName>
</protein>
<dbReference type="Pfam" id="PF00239">
    <property type="entry name" value="Resolvase"/>
    <property type="match status" value="1"/>
</dbReference>
<evidence type="ECO:0000256" key="4">
    <source>
        <dbReference type="PROSITE-ProRule" id="PRU10137"/>
    </source>
</evidence>
<feature type="coiled-coil region" evidence="5">
    <location>
        <begin position="400"/>
        <end position="427"/>
    </location>
</feature>
<dbReference type="PROSITE" id="PS00397">
    <property type="entry name" value="RECOMBINASES_1"/>
    <property type="match status" value="1"/>
</dbReference>
<dbReference type="InterPro" id="IPR011109">
    <property type="entry name" value="DNA_bind_recombinase_dom"/>
</dbReference>
<keyword evidence="1" id="KW-0229">DNA integration</keyword>
<reference evidence="8 9" key="1">
    <citation type="submission" date="2024-09" db="EMBL/GenBank/DDBJ databases">
        <authorList>
            <person name="Sun Q."/>
            <person name="Mori K."/>
        </authorList>
    </citation>
    <scope>NUCLEOTIDE SEQUENCE [LARGE SCALE GENOMIC DNA]</scope>
    <source>
        <strain evidence="8 9">CGMCC 1.12926</strain>
    </source>
</reference>
<dbReference type="InterPro" id="IPR006119">
    <property type="entry name" value="Resolv_N"/>
</dbReference>
<dbReference type="SUPFAM" id="SSF53041">
    <property type="entry name" value="Resolvase-like"/>
    <property type="match status" value="1"/>
</dbReference>
<dbReference type="Gene3D" id="3.90.1750.20">
    <property type="entry name" value="Putative Large Serine Recombinase, Chain B, Domain 2"/>
    <property type="match status" value="1"/>
</dbReference>
<keyword evidence="9" id="KW-1185">Reference proteome</keyword>
<evidence type="ECO:0000256" key="5">
    <source>
        <dbReference type="SAM" id="Coils"/>
    </source>
</evidence>
<dbReference type="PANTHER" id="PTHR30461:SF23">
    <property type="entry name" value="DNA RECOMBINASE-RELATED"/>
    <property type="match status" value="1"/>
</dbReference>
<dbReference type="PROSITE" id="PS51737">
    <property type="entry name" value="RECOMBINASE_DNA_BIND"/>
    <property type="match status" value="1"/>
</dbReference>
<dbReference type="CDD" id="cd00338">
    <property type="entry name" value="Ser_Recombinase"/>
    <property type="match status" value="1"/>
</dbReference>
<dbReference type="EMBL" id="JBHLYW010000009">
    <property type="protein sequence ID" value="MFC0077751.1"/>
    <property type="molecule type" value="Genomic_DNA"/>
</dbReference>
<sequence>MSRIADLYIRVSTDEQAEKGFSQRSQEEMLRKYCSINHIQIRNVIYEDHSAKTFNRPQWKKFLADVKKHKNKINLVLFMKWDRFSRNAGDAYQMINVLRKLGVEPQAIEQPLDLSVPENKMMLAFYLAAPEVENDRRALNTFQGLRRGKKEGRHMGMAPYGYANKVTEDGKKYIAIVPEKAAKLIWIFEQVARNVFSTESIYQMSKDKGLVLSKSNLWVILRNPLYCGKIVVPKYKDEEEKWVAGQHDAIVSEGLFYRVQDVLDSKARTYRPKIKTIENFPLRGFFLCPKCGQKLTGSKCKGRSKYYYYYHCDKDCRWRINSEVVNKIFKEHLNKLKPLAEVKKLYTAVLLEAYREHTGMVANEKKKSLEQIAVYEKKLSVARNLLVTEKIDPEDYNLMKAEYNAVISKLEKEIGNVEDDRANIEQLTNSGLENLIKLGETFENGTLADSREMIGLIFPENFTFEEKKIRTARINEMVNCIYLVNNRLRAKKNGTKDDIFLLSRVVTPTIQIPNHHFLDNFKKVSIFKELSFNVLECSCLDNVA</sequence>
<feature type="domain" description="Resolvase/invertase-type recombinase catalytic" evidence="6">
    <location>
        <begin position="4"/>
        <end position="152"/>
    </location>
</feature>